<dbReference type="STRING" id="71717.A0A4Y7SEG1"/>
<sequence length="232" mass="25730">MSGLWAVKQSIVDHHDRCDDKGRQDGGQGRALTDAYVGLKEAVTRLSEEEKTAVYRAQEQSHTWRLNQNPKRVFAIGKGSSCAQDVYATTIEEIQPCTACLELLKNPWFQTAIQKPKPIDGNRIYTPHQYQASEIGKQFAALQGLSKLIEEAGNGTMASLLQRTVKAFTASQFDDKPIITGLLEVVIIKVDKESRGVGLQGIKYPPGFDDWAHELSCINPEAYRSFKTVFGG</sequence>
<dbReference type="AlphaFoldDB" id="A0A4Y7SEG1"/>
<gene>
    <name evidence="1" type="ORF">FA13DRAFT_1801216</name>
</gene>
<reference evidence="1 2" key="1">
    <citation type="journal article" date="2019" name="Nat. Ecol. Evol.">
        <title>Megaphylogeny resolves global patterns of mushroom evolution.</title>
        <authorList>
            <person name="Varga T."/>
            <person name="Krizsan K."/>
            <person name="Foldi C."/>
            <person name="Dima B."/>
            <person name="Sanchez-Garcia M."/>
            <person name="Sanchez-Ramirez S."/>
            <person name="Szollosi G.J."/>
            <person name="Szarkandi J.G."/>
            <person name="Papp V."/>
            <person name="Albert L."/>
            <person name="Andreopoulos W."/>
            <person name="Angelini C."/>
            <person name="Antonin V."/>
            <person name="Barry K.W."/>
            <person name="Bougher N.L."/>
            <person name="Buchanan P."/>
            <person name="Buyck B."/>
            <person name="Bense V."/>
            <person name="Catcheside P."/>
            <person name="Chovatia M."/>
            <person name="Cooper J."/>
            <person name="Damon W."/>
            <person name="Desjardin D."/>
            <person name="Finy P."/>
            <person name="Geml J."/>
            <person name="Haridas S."/>
            <person name="Hughes K."/>
            <person name="Justo A."/>
            <person name="Karasinski D."/>
            <person name="Kautmanova I."/>
            <person name="Kiss B."/>
            <person name="Kocsube S."/>
            <person name="Kotiranta H."/>
            <person name="LaButti K.M."/>
            <person name="Lechner B.E."/>
            <person name="Liimatainen K."/>
            <person name="Lipzen A."/>
            <person name="Lukacs Z."/>
            <person name="Mihaltcheva S."/>
            <person name="Morgado L.N."/>
            <person name="Niskanen T."/>
            <person name="Noordeloos M.E."/>
            <person name="Ohm R.A."/>
            <person name="Ortiz-Santana B."/>
            <person name="Ovrebo C."/>
            <person name="Racz N."/>
            <person name="Riley R."/>
            <person name="Savchenko A."/>
            <person name="Shiryaev A."/>
            <person name="Soop K."/>
            <person name="Spirin V."/>
            <person name="Szebenyi C."/>
            <person name="Tomsovsky M."/>
            <person name="Tulloss R.E."/>
            <person name="Uehling J."/>
            <person name="Grigoriev I.V."/>
            <person name="Vagvolgyi C."/>
            <person name="Papp T."/>
            <person name="Martin F.M."/>
            <person name="Miettinen O."/>
            <person name="Hibbett D.S."/>
            <person name="Nagy L.G."/>
        </authorList>
    </citation>
    <scope>NUCLEOTIDE SEQUENCE [LARGE SCALE GENOMIC DNA]</scope>
    <source>
        <strain evidence="1 2">FP101781</strain>
    </source>
</reference>
<comment type="caution">
    <text evidence="1">The sequence shown here is derived from an EMBL/GenBank/DDBJ whole genome shotgun (WGS) entry which is preliminary data.</text>
</comment>
<keyword evidence="2" id="KW-1185">Reference proteome</keyword>
<protein>
    <submittedName>
        <fullName evidence="1">Uncharacterized protein</fullName>
    </submittedName>
</protein>
<accession>A0A4Y7SEG1</accession>
<proteinExistence type="predicted"/>
<evidence type="ECO:0000313" key="2">
    <source>
        <dbReference type="Proteomes" id="UP000298030"/>
    </source>
</evidence>
<evidence type="ECO:0000313" key="1">
    <source>
        <dbReference type="EMBL" id="TEB20216.1"/>
    </source>
</evidence>
<dbReference type="OrthoDB" id="73076at2759"/>
<dbReference type="EMBL" id="QPFP01000150">
    <property type="protein sequence ID" value="TEB20216.1"/>
    <property type="molecule type" value="Genomic_DNA"/>
</dbReference>
<organism evidence="1 2">
    <name type="scientific">Coprinellus micaceus</name>
    <name type="common">Glistening ink-cap mushroom</name>
    <name type="synonym">Coprinus micaceus</name>
    <dbReference type="NCBI Taxonomy" id="71717"/>
    <lineage>
        <taxon>Eukaryota</taxon>
        <taxon>Fungi</taxon>
        <taxon>Dikarya</taxon>
        <taxon>Basidiomycota</taxon>
        <taxon>Agaricomycotina</taxon>
        <taxon>Agaricomycetes</taxon>
        <taxon>Agaricomycetidae</taxon>
        <taxon>Agaricales</taxon>
        <taxon>Agaricineae</taxon>
        <taxon>Psathyrellaceae</taxon>
        <taxon>Coprinellus</taxon>
    </lineage>
</organism>
<name>A0A4Y7SEG1_COPMI</name>
<dbReference type="Proteomes" id="UP000298030">
    <property type="component" value="Unassembled WGS sequence"/>
</dbReference>